<evidence type="ECO:0000256" key="7">
    <source>
        <dbReference type="ARBA" id="ARBA00024062"/>
    </source>
</evidence>
<evidence type="ECO:0000256" key="10">
    <source>
        <dbReference type="PIRSR" id="PIRSR000463-1"/>
    </source>
</evidence>
<keyword evidence="4" id="KW-0106">Calcium</keyword>
<dbReference type="InterPro" id="IPR013784">
    <property type="entry name" value="Carb-bd-like_fold"/>
</dbReference>
<keyword evidence="3" id="KW-0378">Hydrolase</keyword>
<dbReference type="EC" id="3.2.1.41" evidence="7"/>
<evidence type="ECO:0000256" key="6">
    <source>
        <dbReference type="ARBA" id="ARBA00023965"/>
    </source>
</evidence>
<dbReference type="EMBL" id="QZAA01000076">
    <property type="protein sequence ID" value="RQD77237.1"/>
    <property type="molecule type" value="Genomic_DNA"/>
</dbReference>
<dbReference type="InterPro" id="IPR037439">
    <property type="entry name" value="Branching_enzy"/>
</dbReference>
<evidence type="ECO:0000256" key="9">
    <source>
        <dbReference type="ARBA" id="ARBA00031076"/>
    </source>
</evidence>
<evidence type="ECO:0000256" key="4">
    <source>
        <dbReference type="ARBA" id="ARBA00022837"/>
    </source>
</evidence>
<evidence type="ECO:0000256" key="1">
    <source>
        <dbReference type="ARBA" id="ARBA00008061"/>
    </source>
</evidence>
<gene>
    <name evidence="12" type="ORF">D5R97_02765</name>
</gene>
<dbReference type="InterPro" id="IPR013783">
    <property type="entry name" value="Ig-like_fold"/>
</dbReference>
<evidence type="ECO:0000256" key="3">
    <source>
        <dbReference type="ARBA" id="ARBA00022801"/>
    </source>
</evidence>
<dbReference type="GO" id="GO:0003844">
    <property type="term" value="F:1,4-alpha-glucan branching enzyme activity"/>
    <property type="evidence" value="ECO:0007669"/>
    <property type="project" value="InterPro"/>
</dbReference>
<dbReference type="InterPro" id="IPR004193">
    <property type="entry name" value="Glyco_hydro_13_N"/>
</dbReference>
<comment type="similarity">
    <text evidence="1">Belongs to the glycosyl hydrolase 13 family.</text>
</comment>
<feature type="domain" description="Glycosyl hydrolase family 13 catalytic" evidence="11">
    <location>
        <begin position="273"/>
        <end position="619"/>
    </location>
</feature>
<dbReference type="InterPro" id="IPR006047">
    <property type="entry name" value="GH13_cat_dom"/>
</dbReference>
<sequence>MRHKIRIHYDNKRGFNNPVLWMWVGDGTSLERELSLSGKDDFGVYFDIAFNRSSFNFKFKEGKGEEVEWEEKALDRYYYAGLGKEIWTRADRHNVYGVLPASPRGTVRNFYQEVNSLVSSQNFYFPDTDVSGLDMPSMLGANLLTDGSIVFGLFHPRAGRVYLCGNFNDWQCPGHPYPREEEFIEMGLYRGYYYQPNIWLARIKPPQDLSTLEYKFFLQGGAVENERYVTDPYTRAFSDDFKHKNSVVVDPTGFKWTDSSWETPPVKDLILYELNVYGFTDNDPAIPEEDQGTFKGIIQRIKEGYFNRLGVTAIALMPITEAPVKGGLGYEPCTFMSVEKDFGTPDDFREMVDTAHRYGLAVIVDKVFNHTSNDFNPLWNLIDDGSPDGGFYFSGGTMWGNKVATGREEVDNMLIDSCKLFIREYHVDGFRFDATHSYFLNHRLLHRIAHEIKDKGFKPDAILIAENLPNEKDLNLEGYNGYAQWSDMFHDKIKALLREGEFEGVDNSVHHLGTIFYFSKDDFAAHTNNVVNYCESHDENSVQYEVATGGEHLQDPWIKDRKARLGLMATMVSLGQPMIYMGQEYGIERERNRIDVNWPKYSEGVSRFYNWSQALISLRQGLESMKLCGFNPLEEGKFTWVLGPWMEDKRGGNQRVIGWRAEEKGKRGEEKILIMLNFENFAAQVDLQIEVPGRWVRLADINQVYNGRLKGKDLRKGERESLVITDRGLVTKFTMPPYSGFIYQHHPL</sequence>
<evidence type="ECO:0000313" key="12">
    <source>
        <dbReference type="EMBL" id="RQD77237.1"/>
    </source>
</evidence>
<comment type="caution">
    <text evidence="12">The sequence shown here is derived from an EMBL/GenBank/DDBJ whole genome shotgun (WGS) entry which is preliminary data.</text>
</comment>
<evidence type="ECO:0000313" key="13">
    <source>
        <dbReference type="Proteomes" id="UP000285138"/>
    </source>
</evidence>
<dbReference type="SMART" id="SM00642">
    <property type="entry name" value="Aamy"/>
    <property type="match status" value="1"/>
</dbReference>
<evidence type="ECO:0000256" key="2">
    <source>
        <dbReference type="ARBA" id="ARBA00022729"/>
    </source>
</evidence>
<dbReference type="GO" id="GO:0005978">
    <property type="term" value="P:glycogen biosynthetic process"/>
    <property type="evidence" value="ECO:0007669"/>
    <property type="project" value="InterPro"/>
</dbReference>
<dbReference type="Gene3D" id="3.20.20.80">
    <property type="entry name" value="Glycosidases"/>
    <property type="match status" value="1"/>
</dbReference>
<dbReference type="InterPro" id="IPR014756">
    <property type="entry name" value="Ig_E-set"/>
</dbReference>
<proteinExistence type="inferred from homology"/>
<dbReference type="Pfam" id="PF02922">
    <property type="entry name" value="CBM_48"/>
    <property type="match status" value="1"/>
</dbReference>
<protein>
    <recommendedName>
        <fullName evidence="7">pullulanase</fullName>
        <ecNumber evidence="7">3.2.1.41</ecNumber>
    </recommendedName>
    <alternativeName>
        <fullName evidence="8">Alpha-dextrin endo-1,6-alpha-glucosidase</fullName>
    </alternativeName>
    <alternativeName>
        <fullName evidence="9">Pullulan 6-glucanohydrolase</fullName>
    </alternativeName>
</protein>
<comment type="catalytic activity">
    <reaction evidence="6">
        <text>Hydrolysis of (1-&gt;6)-alpha-D-glucosidic linkages in pullulan, amylopectin and glycogen, and in the alpha- and beta-limit dextrins of amylopectin and glycogen.</text>
        <dbReference type="EC" id="3.2.1.41"/>
    </reaction>
</comment>
<accession>A0A424YGR3</accession>
<keyword evidence="2" id="KW-0732">Signal</keyword>
<evidence type="ECO:0000256" key="8">
    <source>
        <dbReference type="ARBA" id="ARBA00029618"/>
    </source>
</evidence>
<dbReference type="SUPFAM" id="SSF81296">
    <property type="entry name" value="E set domains"/>
    <property type="match status" value="1"/>
</dbReference>
<dbReference type="Pfam" id="PF00128">
    <property type="entry name" value="Alpha-amylase"/>
    <property type="match status" value="1"/>
</dbReference>
<feature type="active site" description="Nucleophile" evidence="10">
    <location>
        <position position="433"/>
    </location>
</feature>
<feature type="active site" description="Proton donor" evidence="10">
    <location>
        <position position="466"/>
    </location>
</feature>
<evidence type="ECO:0000256" key="5">
    <source>
        <dbReference type="ARBA" id="ARBA00023295"/>
    </source>
</evidence>
<dbReference type="Proteomes" id="UP000285138">
    <property type="component" value="Unassembled WGS sequence"/>
</dbReference>
<organism evidence="12 13">
    <name type="scientific">Candidatus Syntrophonatronum acetioxidans</name>
    <dbReference type="NCBI Taxonomy" id="1795816"/>
    <lineage>
        <taxon>Bacteria</taxon>
        <taxon>Bacillati</taxon>
        <taxon>Bacillota</taxon>
        <taxon>Clostridia</taxon>
        <taxon>Eubacteriales</taxon>
        <taxon>Syntrophomonadaceae</taxon>
        <taxon>Candidatus Syntrophonatronum</taxon>
    </lineage>
</organism>
<dbReference type="SUPFAM" id="SSF51445">
    <property type="entry name" value="(Trans)glycosidases"/>
    <property type="match status" value="1"/>
</dbReference>
<name>A0A424YGR3_9FIRM</name>
<dbReference type="GO" id="GO:0051060">
    <property type="term" value="F:pullulanase activity"/>
    <property type="evidence" value="ECO:0007669"/>
    <property type="project" value="UniProtKB-EC"/>
</dbReference>
<dbReference type="InterPro" id="IPR005323">
    <property type="entry name" value="CBM41_pullulanase"/>
</dbReference>
<evidence type="ECO:0000259" key="11">
    <source>
        <dbReference type="SMART" id="SM00642"/>
    </source>
</evidence>
<dbReference type="PANTHER" id="PTHR43002">
    <property type="entry name" value="GLYCOGEN DEBRANCHING ENZYME"/>
    <property type="match status" value="1"/>
</dbReference>
<dbReference type="Pfam" id="PF03714">
    <property type="entry name" value="PUD"/>
    <property type="match status" value="1"/>
</dbReference>
<dbReference type="InterPro" id="IPR017853">
    <property type="entry name" value="GH"/>
</dbReference>
<dbReference type="GO" id="GO:0030246">
    <property type="term" value="F:carbohydrate binding"/>
    <property type="evidence" value="ECO:0007669"/>
    <property type="project" value="InterPro"/>
</dbReference>
<dbReference type="AlphaFoldDB" id="A0A424YGR3"/>
<dbReference type="PIRSF" id="PIRSF000463">
    <property type="entry name" value="GlgB"/>
    <property type="match status" value="1"/>
</dbReference>
<dbReference type="SUPFAM" id="SSF49452">
    <property type="entry name" value="Starch-binding domain-like"/>
    <property type="match status" value="1"/>
</dbReference>
<dbReference type="Gene3D" id="2.60.40.1110">
    <property type="match status" value="1"/>
</dbReference>
<dbReference type="Gene3D" id="2.60.40.10">
    <property type="entry name" value="Immunoglobulins"/>
    <property type="match status" value="1"/>
</dbReference>
<keyword evidence="5" id="KW-0326">Glycosidase</keyword>
<reference evidence="12 13" key="1">
    <citation type="submission" date="2018-08" db="EMBL/GenBank/DDBJ databases">
        <title>The metabolism and importance of syntrophic acetate oxidation coupled to methane or sulfide production in haloalkaline environments.</title>
        <authorList>
            <person name="Timmers P.H.A."/>
            <person name="Vavourakis C.D."/>
            <person name="Sorokin D.Y."/>
            <person name="Sinninghe Damste J.S."/>
            <person name="Muyzer G."/>
            <person name="Stams A.J.M."/>
            <person name="Plugge C.M."/>
        </authorList>
    </citation>
    <scope>NUCLEOTIDE SEQUENCE [LARGE SCALE GENOMIC DNA]</scope>
    <source>
        <strain evidence="12">MSAO_Bac1</strain>
    </source>
</reference>